<feature type="compositionally biased region" description="Low complexity" evidence="8">
    <location>
        <begin position="281"/>
        <end position="293"/>
    </location>
</feature>
<accession>A0A5E4PVC3</accession>
<dbReference type="PANTHER" id="PTHR48249">
    <property type="entry name" value="MEDIATOR OF RNA POLYMERASE II TRANSCRIPTION SUBUNIT 13"/>
    <property type="match status" value="1"/>
</dbReference>
<evidence type="ECO:0000256" key="5">
    <source>
        <dbReference type="ARBA" id="ARBA00023015"/>
    </source>
</evidence>
<feature type="region of interest" description="Disordered" evidence="8">
    <location>
        <begin position="63"/>
        <end position="105"/>
    </location>
</feature>
<keyword evidence="6" id="KW-0804">Transcription</keyword>
<name>A0A5E4PVC3_9NEOP</name>
<feature type="region of interest" description="Disordered" evidence="8">
    <location>
        <begin position="274"/>
        <end position="293"/>
    </location>
</feature>
<organism evidence="10 11">
    <name type="scientific">Leptidea sinapis</name>
    <dbReference type="NCBI Taxonomy" id="189913"/>
    <lineage>
        <taxon>Eukaryota</taxon>
        <taxon>Metazoa</taxon>
        <taxon>Ecdysozoa</taxon>
        <taxon>Arthropoda</taxon>
        <taxon>Hexapoda</taxon>
        <taxon>Insecta</taxon>
        <taxon>Pterygota</taxon>
        <taxon>Neoptera</taxon>
        <taxon>Endopterygota</taxon>
        <taxon>Lepidoptera</taxon>
        <taxon>Glossata</taxon>
        <taxon>Ditrysia</taxon>
        <taxon>Papilionoidea</taxon>
        <taxon>Pieridae</taxon>
        <taxon>Dismorphiinae</taxon>
        <taxon>Leptidea</taxon>
    </lineage>
</organism>
<feature type="compositionally biased region" description="Basic and acidic residues" evidence="8">
    <location>
        <begin position="63"/>
        <end position="73"/>
    </location>
</feature>
<protein>
    <recommendedName>
        <fullName evidence="3">Mediator of RNA polymerase II transcription subunit 13</fullName>
    </recommendedName>
</protein>
<keyword evidence="4" id="KW-0678">Repressor</keyword>
<dbReference type="GO" id="GO:0003713">
    <property type="term" value="F:transcription coactivator activity"/>
    <property type="evidence" value="ECO:0007669"/>
    <property type="project" value="TreeGrafter"/>
</dbReference>
<evidence type="ECO:0000256" key="2">
    <source>
        <dbReference type="ARBA" id="ARBA00009354"/>
    </source>
</evidence>
<evidence type="ECO:0000256" key="9">
    <source>
        <dbReference type="SAM" id="Phobius"/>
    </source>
</evidence>
<evidence type="ECO:0000256" key="6">
    <source>
        <dbReference type="ARBA" id="ARBA00023163"/>
    </source>
</evidence>
<evidence type="ECO:0000256" key="1">
    <source>
        <dbReference type="ARBA" id="ARBA00004123"/>
    </source>
</evidence>
<feature type="transmembrane region" description="Helical" evidence="9">
    <location>
        <begin position="330"/>
        <end position="352"/>
    </location>
</feature>
<dbReference type="InterPro" id="IPR051139">
    <property type="entry name" value="Mediator_complx_sub13"/>
</dbReference>
<keyword evidence="11" id="KW-1185">Reference proteome</keyword>
<keyword evidence="9" id="KW-1133">Transmembrane helix</keyword>
<proteinExistence type="inferred from homology"/>
<evidence type="ECO:0000256" key="3">
    <source>
        <dbReference type="ARBA" id="ARBA00019618"/>
    </source>
</evidence>
<evidence type="ECO:0000256" key="7">
    <source>
        <dbReference type="ARBA" id="ARBA00023242"/>
    </source>
</evidence>
<dbReference type="Proteomes" id="UP000324832">
    <property type="component" value="Unassembled WGS sequence"/>
</dbReference>
<dbReference type="AlphaFoldDB" id="A0A5E4PVC3"/>
<evidence type="ECO:0000313" key="10">
    <source>
        <dbReference type="EMBL" id="VVC88868.1"/>
    </source>
</evidence>
<dbReference type="GO" id="GO:0045944">
    <property type="term" value="P:positive regulation of transcription by RNA polymerase II"/>
    <property type="evidence" value="ECO:0007669"/>
    <property type="project" value="TreeGrafter"/>
</dbReference>
<comment type="subcellular location">
    <subcellularLocation>
        <location evidence="1">Nucleus</location>
    </subcellularLocation>
</comment>
<keyword evidence="9" id="KW-0812">Transmembrane</keyword>
<evidence type="ECO:0000313" key="11">
    <source>
        <dbReference type="Proteomes" id="UP000324832"/>
    </source>
</evidence>
<keyword evidence="5" id="KW-0805">Transcription regulation</keyword>
<sequence>MTIIQNLISHIGSTTFQDWSYVFKPATVYKYVGSSKYAPLSSLPSQLLPPVSLPPHAVYRPRWQHDREREPEPSHGAAHLADDAGANTNSTSGAGGAGGVKRPLSAAGRDRSVGSVAAGAAGAGAECERAAAPACPLLVNVLLADTVLNVFRDHNFDSCTLCVCNAAGRSVGNIRGADASTYLPGVEWGSGADDEPTRCSCGFSAVVNRRLAHRAGLFYECHRSLLILDRKKLLTVYFWRILKKTKHHRYSDGGAAAMCALRAAAGGALASTNGTTTPHSGAATPTANGSTTTNNGITTGAVHRWPFIGARAPRSSRDVVRFVFFHGNNLTFQILITLYTIMMLKIIFLCALSY</sequence>
<dbReference type="EMBL" id="FZQP02000404">
    <property type="protein sequence ID" value="VVC88868.1"/>
    <property type="molecule type" value="Genomic_DNA"/>
</dbReference>
<comment type="similarity">
    <text evidence="2">Belongs to the Mediator complex subunit 13 family.</text>
</comment>
<feature type="compositionally biased region" description="Low complexity" evidence="8">
    <location>
        <begin position="75"/>
        <end position="92"/>
    </location>
</feature>
<keyword evidence="7" id="KW-0539">Nucleus</keyword>
<gene>
    <name evidence="10" type="ORF">LSINAPIS_LOCUS2129</name>
</gene>
<dbReference type="GO" id="GO:0016592">
    <property type="term" value="C:mediator complex"/>
    <property type="evidence" value="ECO:0007669"/>
    <property type="project" value="TreeGrafter"/>
</dbReference>
<keyword evidence="9" id="KW-0472">Membrane</keyword>
<reference evidence="10 11" key="1">
    <citation type="submission" date="2017-07" db="EMBL/GenBank/DDBJ databases">
        <authorList>
            <person name="Talla V."/>
            <person name="Backstrom N."/>
        </authorList>
    </citation>
    <scope>NUCLEOTIDE SEQUENCE [LARGE SCALE GENOMIC DNA]</scope>
</reference>
<dbReference type="PANTHER" id="PTHR48249:SF3">
    <property type="entry name" value="MEDIATOR OF RNA POLYMERASE II TRANSCRIPTION SUBUNIT 13"/>
    <property type="match status" value="1"/>
</dbReference>
<evidence type="ECO:0000256" key="4">
    <source>
        <dbReference type="ARBA" id="ARBA00022491"/>
    </source>
</evidence>
<evidence type="ECO:0000256" key="8">
    <source>
        <dbReference type="SAM" id="MobiDB-lite"/>
    </source>
</evidence>